<accession>A0A1V0RRB9</accession>
<sequence length="2264" mass="236571">MVHLNTNDLAHILEQIRIAEDHSRLIAEGVDPGTALSQLVSSPLIPYGLRTVDGSFNNFQPGMERFGASDEVMTRLLTPVYNAAEANPRNGAPTSYDQANGTVYDSQPRVISNLVADQSLNNPAAIAGALASLGITGAAQLNIVREIMAAQQAARDARAAVEDAEAAYQALYDAAQQQVDGAESELALAGSALAAAQEALNTAEGLLTVALAAQADAQAAITAQQAVVDTARAASDAAMADSLAADEAEATALTALNIATVQRALAQQAEAAALAAYGADPSPENLQAYLDAREVASDANIAFLQAEDTHEDAVTAATAASAAFTAANQTLIVELSNLSGLQATLDGADDALATAQADVDAAQAAVTEAETVDAAAQAELDEAIAARDAIPTGTDATAAAVAAADAADQAVLDMVASHGIEMDGDNVFIRNIAADLGDTASFNSFMTIFGQFFDHGLDLTSKGGNGNVIIQLHPDDPLYVEGSPTNFMVLTRATNDPGADGLIGTADDVRDHANQTTPWIDLNQLYTSNPSHQVFLREYAMVDGRPQATGRMLESEAGGPPTWADVKSQARDLLGIELSDLNAVSVPLLVTDLYGEFERGANGLPQLMTADGPVEGNLASPIDGMSGLSAGRAFLDDIAHNAVPGTFVVDRFTGETAQKTPDADDIAGNPIIPNEFGQNATYDNELLDAHYIVGDGRGNENIALTSIHTVFHGEHNRQIEEIQETLLSQGATGEIDIAFLNQWLLVPVEAGFDPASLVWDGERLFQAARFSTEMVYQHLVFEEFVRSVTPQIDPFVFSNSVEVDGAIFEEFAQVVYRFGHSMLNETVPLMQLSPEGVATPEEVGLIEAFLNPIAFAEAGVDAHAAAGAILRGISTQAGNEIDEFMTSALRNNLVGLPLDLAALNIARARETGIPSLNEARRQFFEATNDTFLRPYESWSDFAANIKNPLSVVNFIAAYGTHASVLAAVTTEEKREAAWEIVFGGDGAPEDRLDYLNSTGDWADLESGLNRVDFWIGGLAEALMPFGGMLGSTFSFVFEMQIENLQAGDRFYYLSRTQGMNLLTQLESDSFADLIARNTNTADLGFHVNGAAFQTADYVIEMDQSRQYNEGLENADPTREADVLSAITGTQSLVTRRDTDGDGDIDFIQFHGGEHVVLGGTDENDTIVGGAGDDGIWGGDGDDRIEGGFGVDHVHGGAGNDIITDSGTDIGDADVLKGEGGDDVINGGMGIDLIFGGSGSDFLSGGSEAKDIFGGEGNDFIRAASGGGGVVYGNEGNDWMEAQGFMTTLTGDNSELFFNSRVIGHDVMLSGENDTDFDAESGDDIMVQGIGINRNNGMAGFDWVSYQGNNYAADADMNVGIFVNQQNNILRDRYDLVEGLSGWNYDDTLTGREVVVGAYDANGNATQVDADAPIASFSNALLERNVDLINGLRELVAHLERFEIRHPDGTTEEVEVGVLNTAAGEDILLGGGGSDLIRGMAGNDILDGDRYLNVRIGLRDENGAEFATAAGMTAQVFGLDGSLLFGGATVESLMFSRTLTPGQLFIIREIIDGGQADDIDTAVYWDLRENYEVTDNGDGSYTVTHLQASAELIDPVTGIDLSLDPLTGRRLEQEGSDRLTNIEVLRFADGDIAIELAALNDAPVTGAPVLSDQSPTETQGITVDLSAIADPDGIASIAVQWQSSLDGGATWTDIPGATGVGYTPPAAATAAQPILRVAATVTDLNGNVSIVVSAASDVVGDVINGTGGANTLNGGSGGDLIDAGGGNDTVNAGAGDDVIVWNASGNGFLGLGADGRDVVNGGTESLIGDTFVVNGTDLAETYRVYSAAAWVALGGARPLEAGTEIVITRNGTANGNVIAELQEIEEIVINTNGGGFFSDNDQVLIIGDFSPTNLSFNTITINGGAGDDVVDITGLDSAHRILFRTAGGNDMVVGTLRAQDVIEAPAGVDPASYAASFDELTGLVTLTAEGSTITFSGEPDSLPQVVTASEVEHGDDDDDDDDDHDSHHDENNHDTVDDEATDPTQPESVASFVSGTAEADDLTGTDGAELILAGDGNDVVDAGSGDDIIEGGNGSDVLFGGDGNDTFLINHDGATDFVFGGLGQDIIDLTGLSARAEITLDSLSSLGSIRIGNTFDRISSIEDVIGGSGNDTIIAGESENNLAGGAGNDTFRFDTASAADGDFIHDFAPGDRIDLSRIDAVTGQLGNQSFTLMNEGDPIGAGSLVLTELSDGVTNIAGHLDDDGSADFTLKVRNSQSLSADDFNL</sequence>
<keyword evidence="7" id="KW-1185">Reference proteome</keyword>
<feature type="coiled-coil region" evidence="4">
    <location>
        <begin position="147"/>
        <end position="185"/>
    </location>
</feature>
<dbReference type="SUPFAM" id="SSF48113">
    <property type="entry name" value="Heme-dependent peroxidases"/>
    <property type="match status" value="1"/>
</dbReference>
<dbReference type="GO" id="GO:0004601">
    <property type="term" value="F:peroxidase activity"/>
    <property type="evidence" value="ECO:0007669"/>
    <property type="project" value="InterPro"/>
</dbReference>
<dbReference type="EMBL" id="CP020474">
    <property type="protein sequence ID" value="ARE84327.1"/>
    <property type="molecule type" value="Genomic_DNA"/>
</dbReference>
<proteinExistence type="predicted"/>
<dbReference type="InterPro" id="IPR037120">
    <property type="entry name" value="Haem_peroxidase_sf_animal"/>
</dbReference>
<dbReference type="PROSITE" id="PS00330">
    <property type="entry name" value="HEMOLYSIN_CALCIUM"/>
    <property type="match status" value="3"/>
</dbReference>
<dbReference type="PANTHER" id="PTHR11475:SF4">
    <property type="entry name" value="CHORION PEROXIDASE"/>
    <property type="match status" value="1"/>
</dbReference>
<dbReference type="CDD" id="cd09821">
    <property type="entry name" value="An_peroxidase_bacterial_2"/>
    <property type="match status" value="1"/>
</dbReference>
<evidence type="ECO:0000313" key="7">
    <source>
        <dbReference type="Proteomes" id="UP000192273"/>
    </source>
</evidence>
<dbReference type="OrthoDB" id="105077at2"/>
<dbReference type="GO" id="GO:0020037">
    <property type="term" value="F:heme binding"/>
    <property type="evidence" value="ECO:0007669"/>
    <property type="project" value="InterPro"/>
</dbReference>
<feature type="compositionally biased region" description="Basic and acidic residues" evidence="5">
    <location>
        <begin position="2003"/>
        <end position="2014"/>
    </location>
</feature>
<dbReference type="KEGG" id="rmm:ROSMUCSMR3_02860"/>
<evidence type="ECO:0000256" key="1">
    <source>
        <dbReference type="ARBA" id="ARBA00004613"/>
    </source>
</evidence>
<dbReference type="PRINTS" id="PR00313">
    <property type="entry name" value="CABNDNGRPT"/>
</dbReference>
<dbReference type="GO" id="GO:0006979">
    <property type="term" value="P:response to oxidative stress"/>
    <property type="evidence" value="ECO:0007669"/>
    <property type="project" value="InterPro"/>
</dbReference>
<dbReference type="Pfam" id="PF00353">
    <property type="entry name" value="HemolysinCabind"/>
    <property type="match status" value="6"/>
</dbReference>
<keyword evidence="2" id="KW-0964">Secreted</keyword>
<keyword evidence="4" id="KW-0175">Coiled coil</keyword>
<dbReference type="InterPro" id="IPR018511">
    <property type="entry name" value="Hemolysin-typ_Ca-bd_CS"/>
</dbReference>
<dbReference type="Proteomes" id="UP000192273">
    <property type="component" value="Chromosome"/>
</dbReference>
<reference evidence="6 7" key="1">
    <citation type="submission" date="2017-03" db="EMBL/GenBank/DDBJ databases">
        <title>Genome Sequence of Roseovarius mucosus strain SMR3 Isolated from a culture of the Diatom Skeletonema marinoi.</title>
        <authorList>
            <person name="Topel M."/>
            <person name="Pinder M."/>
            <person name="Johansson O.N."/>
            <person name="Kourtchenko O."/>
            <person name="Godhe A."/>
            <person name="Clarke A.K."/>
        </authorList>
    </citation>
    <scope>NUCLEOTIDE SEQUENCE [LARGE SCALE GENOMIC DNA]</scope>
    <source>
        <strain evidence="6 7">SMR3</strain>
    </source>
</reference>
<dbReference type="Gene3D" id="1.10.640.10">
    <property type="entry name" value="Haem peroxidase domain superfamily, animal type"/>
    <property type="match status" value="1"/>
</dbReference>
<feature type="coiled-coil region" evidence="4">
    <location>
        <begin position="345"/>
        <end position="372"/>
    </location>
</feature>
<evidence type="ECO:0000256" key="5">
    <source>
        <dbReference type="SAM" id="MobiDB-lite"/>
    </source>
</evidence>
<comment type="subcellular location">
    <subcellularLocation>
        <location evidence="1">Secreted</location>
    </subcellularLocation>
</comment>
<protein>
    <submittedName>
        <fullName evidence="6">Leukotoxin</fullName>
    </submittedName>
</protein>
<dbReference type="GO" id="GO:0005576">
    <property type="term" value="C:extracellular region"/>
    <property type="evidence" value="ECO:0007669"/>
    <property type="project" value="UniProtKB-SubCell"/>
</dbReference>
<evidence type="ECO:0000256" key="3">
    <source>
        <dbReference type="ARBA" id="ARBA00023180"/>
    </source>
</evidence>
<name>A0A1V0RRB9_9RHOB</name>
<dbReference type="RefSeq" id="WP_081507712.1">
    <property type="nucleotide sequence ID" value="NZ_CP020474.1"/>
</dbReference>
<dbReference type="SUPFAM" id="SSF51120">
    <property type="entry name" value="beta-Roll"/>
    <property type="match status" value="6"/>
</dbReference>
<dbReference type="InterPro" id="IPR019791">
    <property type="entry name" value="Haem_peroxidase_animal"/>
</dbReference>
<organism evidence="6 7">
    <name type="scientific">Roseovarius mucosus</name>
    <dbReference type="NCBI Taxonomy" id="215743"/>
    <lineage>
        <taxon>Bacteria</taxon>
        <taxon>Pseudomonadati</taxon>
        <taxon>Pseudomonadota</taxon>
        <taxon>Alphaproteobacteria</taxon>
        <taxon>Rhodobacterales</taxon>
        <taxon>Roseobacteraceae</taxon>
        <taxon>Roseovarius</taxon>
    </lineage>
</organism>
<feature type="region of interest" description="Disordered" evidence="5">
    <location>
        <begin position="1989"/>
        <end position="2028"/>
    </location>
</feature>
<dbReference type="InterPro" id="IPR011049">
    <property type="entry name" value="Serralysin-like_metalloprot_C"/>
</dbReference>
<keyword evidence="3" id="KW-0325">Glycoprotein</keyword>
<dbReference type="PANTHER" id="PTHR11475">
    <property type="entry name" value="OXIDASE/PEROXIDASE"/>
    <property type="match status" value="1"/>
</dbReference>
<evidence type="ECO:0000256" key="4">
    <source>
        <dbReference type="SAM" id="Coils"/>
    </source>
</evidence>
<dbReference type="InterPro" id="IPR001343">
    <property type="entry name" value="Hemolysn_Ca-bd"/>
</dbReference>
<dbReference type="GO" id="GO:0005509">
    <property type="term" value="F:calcium ion binding"/>
    <property type="evidence" value="ECO:0007669"/>
    <property type="project" value="InterPro"/>
</dbReference>
<evidence type="ECO:0000313" key="6">
    <source>
        <dbReference type="EMBL" id="ARE84327.1"/>
    </source>
</evidence>
<dbReference type="Gene3D" id="2.150.10.10">
    <property type="entry name" value="Serralysin-like metalloprotease, C-terminal"/>
    <property type="match status" value="3"/>
</dbReference>
<dbReference type="Pfam" id="PF03098">
    <property type="entry name" value="An_peroxidase"/>
    <property type="match status" value="3"/>
</dbReference>
<feature type="compositionally biased region" description="Acidic residues" evidence="5">
    <location>
        <begin position="1992"/>
        <end position="2002"/>
    </location>
</feature>
<dbReference type="PROSITE" id="PS50292">
    <property type="entry name" value="PEROXIDASE_3"/>
    <property type="match status" value="1"/>
</dbReference>
<dbReference type="InterPro" id="IPR010255">
    <property type="entry name" value="Haem_peroxidase_sf"/>
</dbReference>
<evidence type="ECO:0000256" key="2">
    <source>
        <dbReference type="ARBA" id="ARBA00022525"/>
    </source>
</evidence>
<gene>
    <name evidence="6" type="primary">ltxA</name>
    <name evidence="6" type="ORF">ROSMUCSMR3_02860</name>
</gene>